<dbReference type="Proteomes" id="UP000031978">
    <property type="component" value="Unassembled WGS sequence"/>
</dbReference>
<proteinExistence type="predicted"/>
<name>A0AB34QQP2_BACPU</name>
<sequence length="60" mass="6091">MGSGAIIRVLEGSTTTISLQNNSTGSRTLSIVPGRVVGAETIQGAAANIRFSRFADGPSV</sequence>
<evidence type="ECO:0000313" key="2">
    <source>
        <dbReference type="Proteomes" id="UP000031978"/>
    </source>
</evidence>
<evidence type="ECO:0000313" key="1">
    <source>
        <dbReference type="EMBL" id="KIL12627.1"/>
    </source>
</evidence>
<organism evidence="1 2">
    <name type="scientific">Bacillus pumilus</name>
    <name type="common">Bacillus mesentericus</name>
    <dbReference type="NCBI Taxonomy" id="1408"/>
    <lineage>
        <taxon>Bacteria</taxon>
        <taxon>Bacillati</taxon>
        <taxon>Bacillota</taxon>
        <taxon>Bacilli</taxon>
        <taxon>Bacillales</taxon>
        <taxon>Bacillaceae</taxon>
        <taxon>Bacillus</taxon>
    </lineage>
</organism>
<comment type="caution">
    <text evidence="1">The sequence shown here is derived from an EMBL/GenBank/DDBJ whole genome shotgun (WGS) entry which is preliminary data.</text>
</comment>
<dbReference type="EMBL" id="JXCL01000040">
    <property type="protein sequence ID" value="KIL12627.1"/>
    <property type="molecule type" value="Genomic_DNA"/>
</dbReference>
<gene>
    <name evidence="1" type="ORF">B4127_1958</name>
</gene>
<dbReference type="AlphaFoldDB" id="A0AB34QQP2"/>
<accession>A0AB34QQP2</accession>
<reference evidence="1 2" key="1">
    <citation type="submission" date="2014-12" db="EMBL/GenBank/DDBJ databases">
        <title>Draft Genome Sequences of Five Spore-Forming Food Isolates of Bacillus pumilus.</title>
        <authorList>
            <person name="de Jong A."/>
            <person name="van Heel A.J."/>
            <person name="Montalban-Lopez M."/>
            <person name="Krawczyk A.O."/>
            <person name="Berendsen E.M."/>
            <person name="Wells-Bennik M."/>
            <person name="Kuipers O.P."/>
        </authorList>
    </citation>
    <scope>NUCLEOTIDE SEQUENCE [LARGE SCALE GENOMIC DNA]</scope>
    <source>
        <strain evidence="1 2">B4127</strain>
    </source>
</reference>
<protein>
    <submittedName>
        <fullName evidence="1">Uncharacterized protein</fullName>
    </submittedName>
</protein>